<comment type="caution">
    <text evidence="7">The sequence shown here is derived from an EMBL/GenBank/DDBJ whole genome shotgun (WGS) entry which is preliminary data.</text>
</comment>
<dbReference type="SUPFAM" id="SSF46785">
    <property type="entry name" value="Winged helix' DNA-binding domain"/>
    <property type="match status" value="1"/>
</dbReference>
<reference evidence="8" key="1">
    <citation type="submission" date="2023-07" db="EMBL/GenBank/DDBJ databases">
        <title>Verminephrobacter genomes.</title>
        <authorList>
            <person name="Lund M.B."/>
        </authorList>
    </citation>
    <scope>NUCLEOTIDE SEQUENCE [LARGE SCALE GENOMIC DNA]</scope>
    <source>
        <strain evidence="8">AtM5-05</strain>
    </source>
</reference>
<evidence type="ECO:0000256" key="1">
    <source>
        <dbReference type="ARBA" id="ARBA00005384"/>
    </source>
</evidence>
<dbReference type="PROSITE" id="PS50949">
    <property type="entry name" value="HTH_GNTR"/>
    <property type="match status" value="1"/>
</dbReference>
<evidence type="ECO:0000313" key="8">
    <source>
        <dbReference type="Proteomes" id="UP001208935"/>
    </source>
</evidence>
<name>A0ABT3KZQ6_9BURK</name>
<proteinExistence type="inferred from homology"/>
<evidence type="ECO:0000259" key="6">
    <source>
        <dbReference type="PROSITE" id="PS50949"/>
    </source>
</evidence>
<dbReference type="InterPro" id="IPR015424">
    <property type="entry name" value="PyrdxlP-dep_Trfase"/>
</dbReference>
<dbReference type="Gene3D" id="1.10.10.10">
    <property type="entry name" value="Winged helix-like DNA-binding domain superfamily/Winged helix DNA-binding domain"/>
    <property type="match status" value="1"/>
</dbReference>
<dbReference type="InterPro" id="IPR051446">
    <property type="entry name" value="HTH_trans_reg/aminotransferase"/>
</dbReference>
<dbReference type="PANTHER" id="PTHR46577">
    <property type="entry name" value="HTH-TYPE TRANSCRIPTIONAL REGULATORY PROTEIN GABR"/>
    <property type="match status" value="1"/>
</dbReference>
<keyword evidence="8" id="KW-1185">Reference proteome</keyword>
<dbReference type="NCBIfam" id="NF012025">
    <property type="entry name" value="PRK15481.1"/>
    <property type="match status" value="1"/>
</dbReference>
<dbReference type="InterPro" id="IPR015421">
    <property type="entry name" value="PyrdxlP-dep_Trfase_major"/>
</dbReference>
<dbReference type="Pfam" id="PF00155">
    <property type="entry name" value="Aminotran_1_2"/>
    <property type="match status" value="1"/>
</dbReference>
<evidence type="ECO:0000256" key="2">
    <source>
        <dbReference type="ARBA" id="ARBA00022898"/>
    </source>
</evidence>
<keyword evidence="4" id="KW-0238">DNA-binding</keyword>
<evidence type="ECO:0000256" key="4">
    <source>
        <dbReference type="ARBA" id="ARBA00023125"/>
    </source>
</evidence>
<dbReference type="SMART" id="SM00345">
    <property type="entry name" value="HTH_GNTR"/>
    <property type="match status" value="1"/>
</dbReference>
<dbReference type="CDD" id="cd00609">
    <property type="entry name" value="AAT_like"/>
    <property type="match status" value="1"/>
</dbReference>
<comment type="similarity">
    <text evidence="1">In the C-terminal section; belongs to the class-I pyridoxal-phosphate-dependent aminotransferase family.</text>
</comment>
<dbReference type="InterPro" id="IPR036390">
    <property type="entry name" value="WH_DNA-bd_sf"/>
</dbReference>
<evidence type="ECO:0000313" key="7">
    <source>
        <dbReference type="EMBL" id="MCW5323482.1"/>
    </source>
</evidence>
<feature type="domain" description="HTH gntR-type" evidence="6">
    <location>
        <begin position="5"/>
        <end position="73"/>
    </location>
</feature>
<dbReference type="EMBL" id="QZCW01000005">
    <property type="protein sequence ID" value="MCW5323482.1"/>
    <property type="molecule type" value="Genomic_DNA"/>
</dbReference>
<gene>
    <name evidence="7" type="primary">ptsJ</name>
    <name evidence="7" type="ORF">D5039_20750</name>
</gene>
<evidence type="ECO:0000256" key="3">
    <source>
        <dbReference type="ARBA" id="ARBA00023015"/>
    </source>
</evidence>
<dbReference type="Proteomes" id="UP001208935">
    <property type="component" value="Unassembled WGS sequence"/>
</dbReference>
<evidence type="ECO:0000256" key="5">
    <source>
        <dbReference type="ARBA" id="ARBA00023163"/>
    </source>
</evidence>
<dbReference type="RefSeq" id="WP_265283314.1">
    <property type="nucleotide sequence ID" value="NZ_QZCW01000005.1"/>
</dbReference>
<dbReference type="InterPro" id="IPR004839">
    <property type="entry name" value="Aminotransferase_I/II_large"/>
</dbReference>
<keyword evidence="3" id="KW-0805">Transcription regulation</keyword>
<protein>
    <submittedName>
        <fullName evidence="7">Transcriptional regulator PtsJ</fullName>
    </submittedName>
</protein>
<dbReference type="InterPro" id="IPR036388">
    <property type="entry name" value="WH-like_DNA-bd_sf"/>
</dbReference>
<dbReference type="PANTHER" id="PTHR46577:SF1">
    <property type="entry name" value="HTH-TYPE TRANSCRIPTIONAL REGULATORY PROTEIN GABR"/>
    <property type="match status" value="1"/>
</dbReference>
<keyword evidence="2" id="KW-0663">Pyridoxal phosphate</keyword>
<dbReference type="SUPFAM" id="SSF53383">
    <property type="entry name" value="PLP-dependent transferases"/>
    <property type="match status" value="1"/>
</dbReference>
<sequence length="433" mass="46393">MRIIGKTAAEIFDSVRLLTQSGSLKPGQALPPVRDLAVALEVNHNTVAAAYKRLVTTGIALAQGRLGTVIREPTVLGEQEGTAFDTSLADVASGNPNPAWLPDITTAFARASYRPRLYGELTVASELAAYARQWFAGDCPATDEIELTWGAVDAIERLLAAHLVAGDRVVVEDPCFLSSINTLRTSGLQVLGVAVDAEGMRADALEEALCAGAQAVILTPRAHNPTGCSLSAQRAQSIRAVLERYPHRLVIADDHFALLSVGDYHSPIPVSTQRWALVRSVSKALGPDLRMAFVASDPQTASGLRLRLASGTTWVSHVLQGIVQACLFDAGFGARLTQAREDYARRRDWIVSALTDQGLATAGPADGLNVWLPLERESQPVVFALAQRGWLVRSGDGFRVRAMAHGLRLTVSNLEKVQAMRLAADIRASLGRG</sequence>
<dbReference type="InterPro" id="IPR000524">
    <property type="entry name" value="Tscrpt_reg_HTH_GntR"/>
</dbReference>
<dbReference type="Gene3D" id="3.40.640.10">
    <property type="entry name" value="Type I PLP-dependent aspartate aminotransferase-like (Major domain)"/>
    <property type="match status" value="1"/>
</dbReference>
<accession>A0ABT3KZQ6</accession>
<organism evidence="7 8">
    <name type="scientific">Verminephrobacter aporrectodeae subsp. tuberculatae</name>
    <dbReference type="NCBI Taxonomy" id="1110392"/>
    <lineage>
        <taxon>Bacteria</taxon>
        <taxon>Pseudomonadati</taxon>
        <taxon>Pseudomonadota</taxon>
        <taxon>Betaproteobacteria</taxon>
        <taxon>Burkholderiales</taxon>
        <taxon>Comamonadaceae</taxon>
        <taxon>Verminephrobacter</taxon>
    </lineage>
</organism>
<keyword evidence="5" id="KW-0804">Transcription</keyword>
<dbReference type="Pfam" id="PF00392">
    <property type="entry name" value="GntR"/>
    <property type="match status" value="1"/>
</dbReference>